<evidence type="ECO:0000313" key="5">
    <source>
        <dbReference type="Proteomes" id="UP000780801"/>
    </source>
</evidence>
<keyword evidence="1" id="KW-0175">Coiled coil</keyword>
<feature type="compositionally biased region" description="Polar residues" evidence="2">
    <location>
        <begin position="7"/>
        <end position="24"/>
    </location>
</feature>
<feature type="region of interest" description="Disordered" evidence="2">
    <location>
        <begin position="316"/>
        <end position="421"/>
    </location>
</feature>
<sequence length="1254" mass="139214">LPGRSILKSTSQDESEDPATTQESSDNDHLPPSSSMENPSSSTNTADITETFGSAAESSKRNRKSFGRRVSFAATARIRMFEREEREEDFAKTTSFLEGGFNPRAILGRGFISDNSSDAGNNSGLDTGDTIDSTKDDTFDRISSGPRERTEGSIGSNSDSEKERSFEINVHAGNSPENSGTITNLNILRFTASSSSGRKVKTPFDDGDMDQGSSSEDEDGHYYPDVSLMKRSSGIGLIKGDRDSILGPQILLGNSQDQGSSLDAPRRIDEVFAADEADGFMGDEASMTSQDFHSVNDSINILIQRRRSSVQEAALAEPETLDQDLSQQHSTSNQITEGFGKGEFVASSGGSDRFGEMGSSQSQSQSQSHTSEQQQHGQETTLSQEHMASGSPSQGEPPSPTDDVLEQQDSSQSLRGLLPPQTIGYVDELDGAERFGGDEDTDMDITAPIGAGIHELAQEQPPLAFDQAADHTAVFSDLGTPMDMTQTIGAGILETNLELEPTTPLDSVENVLMLTTPSPQSDAVDPEPSIPTTPTRAPRRQSDVFDNDNEGDDGFMSQDHTADFTQSISQIPSTPPRRVSLLRGGNASPTMTPRRGLSTPGRFTPTVKERFNIFPEIMERQLQNMESALTTPDRLSNQREQLSMEIETLEYDIEDGRSQQEDLGDDDVTQDIDMLDAAEDEGDSVDEDSTEELPPITLKKFLHLVGISFLDNLVANTRRRTIPHHPGNDDASQTKYNIGDLVKATTLAMAEIDAYQNGSKIIKEYIDESRESIQTMERRMNKENPDFFRDFREGDSDYKEFIKDRFKLIKVHCKLDATQMWSIWRTDLYNFHQEILEYHHSKLSQDKTRLAGVASTLAPHRGTLASRHEELKRQLEQARERQSAFLQCDKDQLASLAEAIEEQGTQLEQFKLNLAKRKKEHAEILSKVDQLKLVEKSTKTRIVAAEKTIQEHQYVRPEDLARAQQLLGLIQSTHLWETHRPMTNSLKATKADPAVLEFVYDRSIKASIDVSKLGRDPKAIQVTEFEQGGAADEKNQALMTSSRQLVSISAFMPKKRRTISEYSGLLRDFTTLIASKYKIGTSISKVLSDIAQFWTKVNLIRREIELVRTRNVVNLVAGSEENLRELEEDGEGSSSPSKKVSKPKPGPNTPLVVLDIRLRFTRFGPRKSSNGEEGGENDEEDEVEPLKFYVWFTFTLNDILSFPARNSFTWRLELVYGDISHDEISKVIGPSLKQGGYTVLSDICTNINTLLGRR</sequence>
<feature type="compositionally biased region" description="Acidic residues" evidence="2">
    <location>
        <begin position="205"/>
        <end position="219"/>
    </location>
</feature>
<feature type="compositionally biased region" description="Basic and acidic residues" evidence="2">
    <location>
        <begin position="132"/>
        <end position="151"/>
    </location>
</feature>
<name>A0A9P6KCX2_9FUNG</name>
<feature type="domain" description="Spc7 kinetochore protein" evidence="3">
    <location>
        <begin position="685"/>
        <end position="1009"/>
    </location>
</feature>
<accession>A0A9P6KCX2</accession>
<feature type="region of interest" description="Disordered" evidence="2">
    <location>
        <begin position="1123"/>
        <end position="1150"/>
    </location>
</feature>
<dbReference type="PANTHER" id="PTHR28260">
    <property type="entry name" value="SPINDLE POLE BODY COMPONENT SPC105"/>
    <property type="match status" value="1"/>
</dbReference>
<dbReference type="GO" id="GO:0000776">
    <property type="term" value="C:kinetochore"/>
    <property type="evidence" value="ECO:0007669"/>
    <property type="project" value="TreeGrafter"/>
</dbReference>
<protein>
    <recommendedName>
        <fullName evidence="3">Spc7 kinetochore protein domain-containing protein</fullName>
    </recommendedName>
</protein>
<feature type="coiled-coil region" evidence="1">
    <location>
        <begin position="861"/>
        <end position="913"/>
    </location>
</feature>
<feature type="non-terminal residue" evidence="4">
    <location>
        <position position="1"/>
    </location>
</feature>
<dbReference type="GO" id="GO:0007094">
    <property type="term" value="P:mitotic spindle assembly checkpoint signaling"/>
    <property type="evidence" value="ECO:0007669"/>
    <property type="project" value="TreeGrafter"/>
</dbReference>
<feature type="region of interest" description="Disordered" evidence="2">
    <location>
        <begin position="1"/>
        <end position="69"/>
    </location>
</feature>
<evidence type="ECO:0000256" key="2">
    <source>
        <dbReference type="SAM" id="MobiDB-lite"/>
    </source>
</evidence>
<dbReference type="EMBL" id="JAABOA010002269">
    <property type="protein sequence ID" value="KAF9580120.1"/>
    <property type="molecule type" value="Genomic_DNA"/>
</dbReference>
<reference evidence="4" key="1">
    <citation type="journal article" date="2020" name="Fungal Divers.">
        <title>Resolving the Mortierellaceae phylogeny through synthesis of multi-gene phylogenetics and phylogenomics.</title>
        <authorList>
            <person name="Vandepol N."/>
            <person name="Liber J."/>
            <person name="Desiro A."/>
            <person name="Na H."/>
            <person name="Kennedy M."/>
            <person name="Barry K."/>
            <person name="Grigoriev I.V."/>
            <person name="Miller A.N."/>
            <person name="O'Donnell K."/>
            <person name="Stajich J.E."/>
            <person name="Bonito G."/>
        </authorList>
    </citation>
    <scope>NUCLEOTIDE SEQUENCE</scope>
    <source>
        <strain evidence="4">KOD1015</strain>
    </source>
</reference>
<evidence type="ECO:0000256" key="1">
    <source>
        <dbReference type="SAM" id="Coils"/>
    </source>
</evidence>
<keyword evidence="5" id="KW-1185">Reference proteome</keyword>
<feature type="region of interest" description="Disordered" evidence="2">
    <location>
        <begin position="196"/>
        <end position="222"/>
    </location>
</feature>
<dbReference type="InterPro" id="IPR033338">
    <property type="entry name" value="Spc105/Spc7"/>
</dbReference>
<gene>
    <name evidence="4" type="ORF">BGW38_003357</name>
</gene>
<dbReference type="GO" id="GO:1990758">
    <property type="term" value="P:mitotic sister chromatid biorientation"/>
    <property type="evidence" value="ECO:0007669"/>
    <property type="project" value="TreeGrafter"/>
</dbReference>
<evidence type="ECO:0000313" key="4">
    <source>
        <dbReference type="EMBL" id="KAF9580120.1"/>
    </source>
</evidence>
<dbReference type="Proteomes" id="UP000780801">
    <property type="component" value="Unassembled WGS sequence"/>
</dbReference>
<dbReference type="Pfam" id="PF18210">
    <property type="entry name" value="Knl1_RWD_C"/>
    <property type="match status" value="1"/>
</dbReference>
<feature type="region of interest" description="Disordered" evidence="2">
    <location>
        <begin position="111"/>
        <end position="180"/>
    </location>
</feature>
<feature type="region of interest" description="Disordered" evidence="2">
    <location>
        <begin position="566"/>
        <end position="604"/>
    </location>
</feature>
<feature type="compositionally biased region" description="Low complexity" evidence="2">
    <location>
        <begin position="31"/>
        <end position="42"/>
    </location>
</feature>
<dbReference type="Pfam" id="PF08317">
    <property type="entry name" value="Spc7"/>
    <property type="match status" value="1"/>
</dbReference>
<feature type="compositionally biased region" description="Low complexity" evidence="2">
    <location>
        <begin position="358"/>
        <end position="380"/>
    </location>
</feature>
<feature type="compositionally biased region" description="Polar residues" evidence="2">
    <location>
        <begin position="323"/>
        <end position="336"/>
    </location>
</feature>
<dbReference type="OrthoDB" id="5592879at2759"/>
<dbReference type="GO" id="GO:0034501">
    <property type="term" value="P:protein localization to kinetochore"/>
    <property type="evidence" value="ECO:0007669"/>
    <property type="project" value="TreeGrafter"/>
</dbReference>
<comment type="caution">
    <text evidence="4">The sequence shown here is derived from an EMBL/GenBank/DDBJ whole genome shotgun (WGS) entry which is preliminary data.</text>
</comment>
<organism evidence="4 5">
    <name type="scientific">Lunasporangiospora selenospora</name>
    <dbReference type="NCBI Taxonomy" id="979761"/>
    <lineage>
        <taxon>Eukaryota</taxon>
        <taxon>Fungi</taxon>
        <taxon>Fungi incertae sedis</taxon>
        <taxon>Mucoromycota</taxon>
        <taxon>Mortierellomycotina</taxon>
        <taxon>Mortierellomycetes</taxon>
        <taxon>Mortierellales</taxon>
        <taxon>Mortierellaceae</taxon>
        <taxon>Lunasporangiospora</taxon>
    </lineage>
</organism>
<dbReference type="SMART" id="SM00787">
    <property type="entry name" value="Spc7"/>
    <property type="match status" value="1"/>
</dbReference>
<proteinExistence type="predicted"/>
<dbReference type="InterPro" id="IPR013253">
    <property type="entry name" value="Spc7_domain"/>
</dbReference>
<feature type="compositionally biased region" description="Polar residues" evidence="2">
    <location>
        <begin position="43"/>
        <end position="52"/>
    </location>
</feature>
<evidence type="ECO:0000259" key="3">
    <source>
        <dbReference type="SMART" id="SM00787"/>
    </source>
</evidence>
<dbReference type="InterPro" id="IPR040850">
    <property type="entry name" value="Knl1_RWD_C"/>
</dbReference>
<feature type="compositionally biased region" description="Low complexity" evidence="2">
    <location>
        <begin position="113"/>
        <end position="124"/>
    </location>
</feature>
<feature type="region of interest" description="Disordered" evidence="2">
    <location>
        <begin position="516"/>
        <end position="553"/>
    </location>
</feature>
<dbReference type="AlphaFoldDB" id="A0A9P6KCX2"/>
<dbReference type="PANTHER" id="PTHR28260:SF1">
    <property type="entry name" value="SPINDLE POLE BODY COMPONENT SPC105"/>
    <property type="match status" value="1"/>
</dbReference>